<keyword evidence="3" id="KW-1185">Reference proteome</keyword>
<dbReference type="Proteomes" id="UP000011688">
    <property type="component" value="Unassembled WGS sequence"/>
</dbReference>
<accession>L9XCS7</accession>
<dbReference type="EMBL" id="AOIB01000016">
    <property type="protein sequence ID" value="ELY59256.1"/>
    <property type="molecule type" value="Genomic_DNA"/>
</dbReference>
<keyword evidence="1" id="KW-0812">Transmembrane</keyword>
<keyword evidence="1" id="KW-0472">Membrane</keyword>
<evidence type="ECO:0000313" key="3">
    <source>
        <dbReference type="Proteomes" id="UP000011688"/>
    </source>
</evidence>
<evidence type="ECO:0000256" key="1">
    <source>
        <dbReference type="SAM" id="Phobius"/>
    </source>
</evidence>
<sequence length="433" mass="48027">MTAHPIRCPRCDAQSVADERIVEHDCGHVAPIDAFGDGCEKCRRQADSETLTDLQTVERCLECGHRSPLVPEEGTNGPLPAVSFPTLPTPEQNLSWVPARFVPESRFRRGVLSTALVAMVLLAGIAGAVSVTPMLETGPTDEASVDTDWEEYDSLVIFRNDDIQPWYNQEEMRAVDEVFIERDVPVTLGIIPDTNGSAALTEDPEFCEYLQSLETDHPGQFEMAIHGTTHEPVTDFYGASEFGGLPEAEQRERLAEGEALLADCVASPSSTFIPPMNTYDTTTVEVLAESNYTAVSGGQWFTDEYYDTDNETYFRAGGLTHVPETQAFENWSAYEEAGEDDDGDVPFHDLETLTDSFDASHDENGVHVVMLHYQYFTTDDRLEKLESLIEHMQSEDDVGFLTVEQFAEGLEDGSVEETDDGWRVLEPISAVSR</sequence>
<comment type="caution">
    <text evidence="2">The sequence shown here is derived from an EMBL/GenBank/DDBJ whole genome shotgun (WGS) entry which is preliminary data.</text>
</comment>
<dbReference type="Pfam" id="PF10096">
    <property type="entry name" value="DUF2334"/>
    <property type="match status" value="1"/>
</dbReference>
<dbReference type="InterPro" id="IPR011330">
    <property type="entry name" value="Glyco_hydro/deAcase_b/a-brl"/>
</dbReference>
<keyword evidence="1" id="KW-1133">Transmembrane helix</keyword>
<name>L9XCS7_9EURY</name>
<dbReference type="AlphaFoldDB" id="L9XCS7"/>
<dbReference type="SUPFAM" id="SSF88713">
    <property type="entry name" value="Glycoside hydrolase/deacetylase"/>
    <property type="match status" value="1"/>
</dbReference>
<dbReference type="Gene3D" id="3.20.20.370">
    <property type="entry name" value="Glycoside hydrolase/deacetylase"/>
    <property type="match status" value="1"/>
</dbReference>
<gene>
    <name evidence="2" type="ORF">C491_07941</name>
</gene>
<feature type="transmembrane region" description="Helical" evidence="1">
    <location>
        <begin position="110"/>
        <end position="131"/>
    </location>
</feature>
<dbReference type="eggNOG" id="arCOG05033">
    <property type="taxonomic scope" value="Archaea"/>
</dbReference>
<dbReference type="eggNOG" id="arCOG06883">
    <property type="taxonomic scope" value="Archaea"/>
</dbReference>
<dbReference type="OrthoDB" id="306789at2157"/>
<organism evidence="2 3">
    <name type="scientific">Natronococcus amylolyticus DSM 10524</name>
    <dbReference type="NCBI Taxonomy" id="1227497"/>
    <lineage>
        <taxon>Archaea</taxon>
        <taxon>Methanobacteriati</taxon>
        <taxon>Methanobacteriota</taxon>
        <taxon>Stenosarchaea group</taxon>
        <taxon>Halobacteria</taxon>
        <taxon>Halobacteriales</taxon>
        <taxon>Natrialbaceae</taxon>
        <taxon>Natronococcus</taxon>
    </lineage>
</organism>
<dbReference type="GO" id="GO:0005975">
    <property type="term" value="P:carbohydrate metabolic process"/>
    <property type="evidence" value="ECO:0007669"/>
    <property type="project" value="InterPro"/>
</dbReference>
<proteinExistence type="predicted"/>
<dbReference type="InterPro" id="IPR018763">
    <property type="entry name" value="DUF2334"/>
</dbReference>
<dbReference type="STRING" id="1227497.C491_07941"/>
<reference evidence="2 3" key="1">
    <citation type="journal article" date="2014" name="PLoS Genet.">
        <title>Phylogenetically driven sequencing of extremely halophilic archaea reveals strategies for static and dynamic osmo-response.</title>
        <authorList>
            <person name="Becker E.A."/>
            <person name="Seitzer P.M."/>
            <person name="Tritt A."/>
            <person name="Larsen D."/>
            <person name="Krusor M."/>
            <person name="Yao A.I."/>
            <person name="Wu D."/>
            <person name="Madern D."/>
            <person name="Eisen J.A."/>
            <person name="Darling A.E."/>
            <person name="Facciotti M.T."/>
        </authorList>
    </citation>
    <scope>NUCLEOTIDE SEQUENCE [LARGE SCALE GENOMIC DNA]</scope>
    <source>
        <strain evidence="2 3">DSM 10524</strain>
    </source>
</reference>
<dbReference type="RefSeq" id="WP_005555053.1">
    <property type="nucleotide sequence ID" value="NZ_AOIB01000016.1"/>
</dbReference>
<protein>
    <submittedName>
        <fullName evidence="2">Polysaccharide deacetylase</fullName>
    </submittedName>
</protein>
<evidence type="ECO:0000313" key="2">
    <source>
        <dbReference type="EMBL" id="ELY59256.1"/>
    </source>
</evidence>